<evidence type="ECO:0000313" key="3">
    <source>
        <dbReference type="Proteomes" id="UP001630127"/>
    </source>
</evidence>
<accession>A0ABD2Y9K8</accession>
<dbReference type="AlphaFoldDB" id="A0ABD2Y9K8"/>
<evidence type="ECO:0000313" key="2">
    <source>
        <dbReference type="EMBL" id="KAL3503810.1"/>
    </source>
</evidence>
<dbReference type="Proteomes" id="UP001630127">
    <property type="component" value="Unassembled WGS sequence"/>
</dbReference>
<dbReference type="EMBL" id="JBJUIK010000014">
    <property type="protein sequence ID" value="KAL3503810.1"/>
    <property type="molecule type" value="Genomic_DNA"/>
</dbReference>
<evidence type="ECO:0000256" key="1">
    <source>
        <dbReference type="SAM" id="MobiDB-lite"/>
    </source>
</evidence>
<gene>
    <name evidence="2" type="ORF">ACH5RR_033651</name>
</gene>
<keyword evidence="3" id="KW-1185">Reference proteome</keyword>
<name>A0ABD2Y9K8_9GENT</name>
<reference evidence="2 3" key="1">
    <citation type="submission" date="2024-11" db="EMBL/GenBank/DDBJ databases">
        <title>A near-complete genome assembly of Cinchona calisaya.</title>
        <authorList>
            <person name="Lian D.C."/>
            <person name="Zhao X.W."/>
            <person name="Wei L."/>
        </authorList>
    </citation>
    <scope>NUCLEOTIDE SEQUENCE [LARGE SCALE GENOMIC DNA]</scope>
    <source>
        <tissue evidence="2">Nenye</tissue>
    </source>
</reference>
<protein>
    <submittedName>
        <fullName evidence="2">Uncharacterized protein</fullName>
    </submittedName>
</protein>
<feature type="compositionally biased region" description="Polar residues" evidence="1">
    <location>
        <begin position="35"/>
        <end position="61"/>
    </location>
</feature>
<proteinExistence type="predicted"/>
<comment type="caution">
    <text evidence="2">The sequence shown here is derived from an EMBL/GenBank/DDBJ whole genome shotgun (WGS) entry which is preliminary data.</text>
</comment>
<organism evidence="2 3">
    <name type="scientific">Cinchona calisaya</name>
    <dbReference type="NCBI Taxonomy" id="153742"/>
    <lineage>
        <taxon>Eukaryota</taxon>
        <taxon>Viridiplantae</taxon>
        <taxon>Streptophyta</taxon>
        <taxon>Embryophyta</taxon>
        <taxon>Tracheophyta</taxon>
        <taxon>Spermatophyta</taxon>
        <taxon>Magnoliopsida</taxon>
        <taxon>eudicotyledons</taxon>
        <taxon>Gunneridae</taxon>
        <taxon>Pentapetalae</taxon>
        <taxon>asterids</taxon>
        <taxon>lamiids</taxon>
        <taxon>Gentianales</taxon>
        <taxon>Rubiaceae</taxon>
        <taxon>Cinchonoideae</taxon>
        <taxon>Cinchoneae</taxon>
        <taxon>Cinchona</taxon>
    </lineage>
</organism>
<sequence>MSSGFGVIISPQPVAAEPPIKFSIKRSTIAAPENEGSNINGYPSEASCNRHIQGQGETTEASGPPDKGKDPMKLADLLFKKFIPDWPFYRDDRVCDLKKCLDYVLAMFPSKDITFAEDCSDRKMAALGAMYWLLEGYNYNNILLHWNKECQKVA</sequence>
<feature type="region of interest" description="Disordered" evidence="1">
    <location>
        <begin position="33"/>
        <end position="69"/>
    </location>
</feature>